<accession>A0A919C4K4</accession>
<feature type="domain" description="Hemerythrin-like" evidence="3">
    <location>
        <begin position="162"/>
        <end position="300"/>
    </location>
</feature>
<keyword evidence="5" id="KW-1185">Reference proteome</keyword>
<sequence>MSKEQAENNGSGFDVHDFQRRIIAEFRANGGRLTGMFEGWPLIVLTTTGARTGLPRETPLGHLVLDGKGVVVASANGADRHPGWYHNLRANPIVTVETGEETYRAIAAVPQGTERDRLFERVVAEAPGYGDHQARTTREIPVVVLHRIEPRPGAERVKGMGDWIVEVHDWLRGELRTLREQADRLVDGTAATIGTTPPDLARQLRTHCLAFCGALRRHHTGEDTAVFPSLAAQFPSLAPALAQLGEQHKAVAGLQDSVLDLVERFVPGESDPVRLRAELEELAGRLESHFDFEEQTVVTALNATTQAPPSA</sequence>
<dbReference type="Pfam" id="PF01814">
    <property type="entry name" value="Hemerythrin"/>
    <property type="match status" value="1"/>
</dbReference>
<gene>
    <name evidence="4" type="ORF">GCM10018980_31030</name>
</gene>
<dbReference type="InterPro" id="IPR012349">
    <property type="entry name" value="Split_barrel_FMN-bd"/>
</dbReference>
<dbReference type="PANTHER" id="PTHR39428">
    <property type="entry name" value="F420H(2)-DEPENDENT QUINONE REDUCTASE RV1261C"/>
    <property type="match status" value="1"/>
</dbReference>
<dbReference type="RefSeq" id="WP_189982003.1">
    <property type="nucleotide sequence ID" value="NZ_BNBF01000008.1"/>
</dbReference>
<dbReference type="CDD" id="cd12108">
    <property type="entry name" value="Hr-like"/>
    <property type="match status" value="1"/>
</dbReference>
<dbReference type="AlphaFoldDB" id="A0A919C4K4"/>
<proteinExistence type="inferred from homology"/>
<dbReference type="Pfam" id="PF04075">
    <property type="entry name" value="F420H2_quin_red"/>
    <property type="match status" value="1"/>
</dbReference>
<dbReference type="InterPro" id="IPR012312">
    <property type="entry name" value="Hemerythrin-like"/>
</dbReference>
<dbReference type="EMBL" id="BNBF01000008">
    <property type="protein sequence ID" value="GHG49763.1"/>
    <property type="molecule type" value="Genomic_DNA"/>
</dbReference>
<dbReference type="Proteomes" id="UP000619355">
    <property type="component" value="Unassembled WGS sequence"/>
</dbReference>
<reference evidence="5" key="1">
    <citation type="journal article" date="2019" name="Int. J. Syst. Evol. Microbiol.">
        <title>The Global Catalogue of Microorganisms (GCM) 10K type strain sequencing project: providing services to taxonomists for standard genome sequencing and annotation.</title>
        <authorList>
            <consortium name="The Broad Institute Genomics Platform"/>
            <consortium name="The Broad Institute Genome Sequencing Center for Infectious Disease"/>
            <person name="Wu L."/>
            <person name="Ma J."/>
        </authorList>
    </citation>
    <scope>NUCLEOTIDE SEQUENCE [LARGE SCALE GENOMIC DNA]</scope>
    <source>
        <strain evidence="5">JCM 4253</strain>
    </source>
</reference>
<dbReference type="SUPFAM" id="SSF50475">
    <property type="entry name" value="FMN-binding split barrel"/>
    <property type="match status" value="1"/>
</dbReference>
<comment type="caution">
    <text evidence="4">The sequence shown here is derived from an EMBL/GenBank/DDBJ whole genome shotgun (WGS) entry which is preliminary data.</text>
</comment>
<evidence type="ECO:0000313" key="5">
    <source>
        <dbReference type="Proteomes" id="UP000619355"/>
    </source>
</evidence>
<evidence type="ECO:0000313" key="4">
    <source>
        <dbReference type="EMBL" id="GHG49763.1"/>
    </source>
</evidence>
<dbReference type="GO" id="GO:0005886">
    <property type="term" value="C:plasma membrane"/>
    <property type="evidence" value="ECO:0007669"/>
    <property type="project" value="TreeGrafter"/>
</dbReference>
<evidence type="ECO:0000256" key="1">
    <source>
        <dbReference type="ARBA" id="ARBA00008710"/>
    </source>
</evidence>
<dbReference type="GO" id="GO:0070967">
    <property type="term" value="F:coenzyme F420 binding"/>
    <property type="evidence" value="ECO:0007669"/>
    <property type="project" value="TreeGrafter"/>
</dbReference>
<dbReference type="GO" id="GO:0016491">
    <property type="term" value="F:oxidoreductase activity"/>
    <property type="evidence" value="ECO:0007669"/>
    <property type="project" value="InterPro"/>
</dbReference>
<comment type="similarity">
    <text evidence="1">Belongs to the F420H(2)-dependent quinone reductase family.</text>
</comment>
<dbReference type="PANTHER" id="PTHR39428:SF1">
    <property type="entry name" value="F420H(2)-DEPENDENT QUINONE REDUCTASE RV1261C"/>
    <property type="match status" value="1"/>
</dbReference>
<dbReference type="NCBIfam" id="TIGR00026">
    <property type="entry name" value="hi_GC_TIGR00026"/>
    <property type="match status" value="1"/>
</dbReference>
<dbReference type="Gene3D" id="1.20.120.520">
    <property type="entry name" value="nmb1532 protein domain like"/>
    <property type="match status" value="1"/>
</dbReference>
<organism evidence="4 5">
    <name type="scientific">Streptomyces capoamus</name>
    <dbReference type="NCBI Taxonomy" id="68183"/>
    <lineage>
        <taxon>Bacteria</taxon>
        <taxon>Bacillati</taxon>
        <taxon>Actinomycetota</taxon>
        <taxon>Actinomycetes</taxon>
        <taxon>Kitasatosporales</taxon>
        <taxon>Streptomycetaceae</taxon>
        <taxon>Streptomyces</taxon>
    </lineage>
</organism>
<protein>
    <submittedName>
        <fullName evidence="4">Hemerythrin</fullName>
    </submittedName>
</protein>
<name>A0A919C4K4_9ACTN</name>
<evidence type="ECO:0000259" key="3">
    <source>
        <dbReference type="Pfam" id="PF01814"/>
    </source>
</evidence>
<comment type="catalytic activity">
    <reaction evidence="2">
        <text>oxidized coenzyme F420-(gamma-L-Glu)(n) + a quinol + H(+) = reduced coenzyme F420-(gamma-L-Glu)(n) + a quinone</text>
        <dbReference type="Rhea" id="RHEA:39663"/>
        <dbReference type="Rhea" id="RHEA-COMP:12939"/>
        <dbReference type="Rhea" id="RHEA-COMP:14378"/>
        <dbReference type="ChEBI" id="CHEBI:15378"/>
        <dbReference type="ChEBI" id="CHEBI:24646"/>
        <dbReference type="ChEBI" id="CHEBI:132124"/>
        <dbReference type="ChEBI" id="CHEBI:133980"/>
        <dbReference type="ChEBI" id="CHEBI:139511"/>
    </reaction>
</comment>
<dbReference type="Gene3D" id="2.30.110.10">
    <property type="entry name" value="Electron Transport, Fmn-binding Protein, Chain A"/>
    <property type="match status" value="1"/>
</dbReference>
<evidence type="ECO:0000256" key="2">
    <source>
        <dbReference type="ARBA" id="ARBA00049106"/>
    </source>
</evidence>
<dbReference type="InterPro" id="IPR004378">
    <property type="entry name" value="F420H2_quin_Rdtase"/>
</dbReference>